<evidence type="ECO:0000313" key="3">
    <source>
        <dbReference type="Proteomes" id="UP001238179"/>
    </source>
</evidence>
<keyword evidence="3" id="KW-1185">Reference proteome</keyword>
<evidence type="ECO:0000256" key="1">
    <source>
        <dbReference type="SAM" id="SignalP"/>
    </source>
</evidence>
<feature type="chain" id="PRO_5041306814" description="Transporter" evidence="1">
    <location>
        <begin position="19"/>
        <end position="324"/>
    </location>
</feature>
<sequence>MKRFLSGMASLTAFALPAADPDAAPPPAPDLTLRLGGQADNAHGSDFQGRFDWNATKALNLFLGGDRFNLPSTPAAPSPDGSATLTTTASLGGGYAFGLFCLGLHYTQVDMSKLLTSRRYFLQPALDGGTWRLGLEFSRRTTDFDPVQFRSQAIKSPTGPTYVTGYADMNLSDTGVGIDAEVRTSVWRLYGSYVRNSYGSYEGTTNVSQIGNVNSDVFNALSGRLVKQLERLSASTLSRNAALLDSSLKVGAEASLRLSRWGLEIGHDVDHTTGQASNVCTGIAAWKVTPGFTLEIQAGATRSDAFGTTSFAGLYLIFRTQPIS</sequence>
<feature type="signal peptide" evidence="1">
    <location>
        <begin position="1"/>
        <end position="18"/>
    </location>
</feature>
<dbReference type="RefSeq" id="WP_316414415.1">
    <property type="nucleotide sequence ID" value="NZ_AP027080.1"/>
</dbReference>
<gene>
    <name evidence="2" type="ORF">METEAL_06970</name>
</gene>
<dbReference type="KEGG" id="msil:METEAL_06970"/>
<name>A0AA48H451_9BACT</name>
<evidence type="ECO:0000313" key="2">
    <source>
        <dbReference type="EMBL" id="BDU71523.1"/>
    </source>
</evidence>
<dbReference type="Proteomes" id="UP001238179">
    <property type="component" value="Chromosome"/>
</dbReference>
<evidence type="ECO:0008006" key="4">
    <source>
        <dbReference type="Google" id="ProtNLM"/>
    </source>
</evidence>
<protein>
    <recommendedName>
        <fullName evidence="4">Transporter</fullName>
    </recommendedName>
</protein>
<keyword evidence="1" id="KW-0732">Signal</keyword>
<organism evidence="2 3">
    <name type="scientific">Mesoterricola silvestris</name>
    <dbReference type="NCBI Taxonomy" id="2927979"/>
    <lineage>
        <taxon>Bacteria</taxon>
        <taxon>Pseudomonadati</taxon>
        <taxon>Acidobacteriota</taxon>
        <taxon>Holophagae</taxon>
        <taxon>Holophagales</taxon>
        <taxon>Holophagaceae</taxon>
        <taxon>Mesoterricola</taxon>
    </lineage>
</organism>
<accession>A0AA48H451</accession>
<reference evidence="3" key="1">
    <citation type="journal article" date="2023" name="Int. J. Syst. Evol. Microbiol.">
        <title>Mesoterricola silvestris gen. nov., sp. nov., Mesoterricola sediminis sp. nov., Geothrix oryzae sp. nov., Geothrix edaphica sp. nov., Geothrix rubra sp. nov., and Geothrix limicola sp. nov., six novel members of Acidobacteriota isolated from soils.</title>
        <authorList>
            <person name="Itoh H."/>
            <person name="Sugisawa Y."/>
            <person name="Mise K."/>
            <person name="Xu Z."/>
            <person name="Kuniyasu M."/>
            <person name="Ushijima N."/>
            <person name="Kawano K."/>
            <person name="Kobayashi E."/>
            <person name="Shiratori Y."/>
            <person name="Masuda Y."/>
            <person name="Senoo K."/>
        </authorList>
    </citation>
    <scope>NUCLEOTIDE SEQUENCE [LARGE SCALE GENOMIC DNA]</scope>
    <source>
        <strain evidence="3">W79</strain>
    </source>
</reference>
<dbReference type="EMBL" id="AP027080">
    <property type="protein sequence ID" value="BDU71523.1"/>
    <property type="molecule type" value="Genomic_DNA"/>
</dbReference>
<dbReference type="AlphaFoldDB" id="A0AA48H451"/>
<proteinExistence type="predicted"/>